<dbReference type="InterPro" id="IPR006102">
    <property type="entry name" value="Ig-like_GH2"/>
</dbReference>
<evidence type="ECO:0000256" key="5">
    <source>
        <dbReference type="RuleBase" id="RU361154"/>
    </source>
</evidence>
<protein>
    <recommendedName>
        <fullName evidence="4">Lactase</fullName>
    </recommendedName>
</protein>
<dbReference type="Gene3D" id="3.20.20.80">
    <property type="entry name" value="Glycosidases"/>
    <property type="match status" value="1"/>
</dbReference>
<evidence type="ECO:0000256" key="6">
    <source>
        <dbReference type="SAM" id="MobiDB-lite"/>
    </source>
</evidence>
<dbReference type="PANTHER" id="PTHR46323:SF1">
    <property type="entry name" value="LACTASE"/>
    <property type="match status" value="1"/>
</dbReference>
<comment type="similarity">
    <text evidence="1 5">Belongs to the glycosyl hydrolase 2 family.</text>
</comment>
<keyword evidence="9" id="KW-1185">Reference proteome</keyword>
<dbReference type="Pfam" id="PF00703">
    <property type="entry name" value="Glyco_hydro_2"/>
    <property type="match status" value="1"/>
</dbReference>
<dbReference type="InterPro" id="IPR017853">
    <property type="entry name" value="GH"/>
</dbReference>
<name>W9Y1M8_9EURO</name>
<sequence length="1116" mass="125681">MQLTYDAGETRWMEGKAGTASPDQRGQVPDWCDQNIFQKNRLPPRSYYIPSDAISLNGQWMFNYSLTPQEAPDSETHSRQSVFGSSRRDVHIWAPITVPGHWQLQGYGRPQYTNIVYPFPACPPHAPTENPIGTYCRDFSLPAAWNDLRKIRLRFDGVDSAFYVWINGEQVGYSQGSRNPAEFDVTDHVVHDRPNRLLVQVLQWCSGSYIEDQDQWWLSGIFRDVHLISLPDHAHINDFFIKTILDKEYKDAELIVELDLKLDHNCLVGFSLKDDEGIMLHNEKTPRIQSRTCQYSHTIKVSDPKKWTAETPWLYTLDITLWPTDPHCSPIQTVAQRVGFRSVELKNGNICVNGKAVTFNGTNRHDNHPHRGRAVDIDFVRHDLLLMKQHNINAVRCSHYPSHPGLVGLCDELGLWVIDEADLECHGFATTAAAAIDLDGLSYEEKATRTANDAADFTSDNKAWESAYLDRMQQLVERDKNHPSVIIWSLGNESFFGRNHVAMSKWAKRRDPTRLIHYEPDGQASCTDMISHMYTSPQDLVNEAESEGDTFTKPIILCEYAHAMGNGPGLLEEYQAAFHTHRRLQGGFVWEWANHGLWKEDSDGKKYYAYGGDFGDVPNDGTFVMDGLCHSNHTPTRGLMELKKAIEPIKAWVDGQHLVVANRYDFVGLEHVVADYCVEALGEESEILCSGVLQMPVITAGTEARILLPDNARRSESPFECWLTVTFRLTNDTPWAKAGHVIAWSQHQLKDSTTSSILHGSGADRSSFPSLRLDVSSTRLEYTVSTPAVTITFDRVRGQISSWTSKGTPVLFNTDSTPLLALNFWRAPTDNDIAWQTGEWKRYGLHMMTSRLKSFYLEKQDRVSIEFGSWLVNGSVRLKARHALAPPSLAWHCDVETTYVLTALPSSCITLEIHTHLIPHGAHPPNLPRVGHNVQLSPEYRHVKWLGAGPEESYNDKCRSQQLGIWDRSVDDMATHYEVPQENGNRCGARWCRVSVPSPTGASTGPPILLPSLRATYRPGQHFSAATTSTLGKNHFQFSTQLHDASTLEEAKHPCDLLELGRKRDGVLWRLDADVAGVGTGACGPSTLSKDQVECNERRWTICISMETASTAVEES</sequence>
<dbReference type="GO" id="GO:0005990">
    <property type="term" value="P:lactose catabolic process"/>
    <property type="evidence" value="ECO:0007669"/>
    <property type="project" value="TreeGrafter"/>
</dbReference>
<dbReference type="InterPro" id="IPR050347">
    <property type="entry name" value="Bact_Beta-galactosidase"/>
</dbReference>
<keyword evidence="2 5" id="KW-0378">Hydrolase</keyword>
<dbReference type="GO" id="GO:0004565">
    <property type="term" value="F:beta-galactosidase activity"/>
    <property type="evidence" value="ECO:0007669"/>
    <property type="project" value="InterPro"/>
</dbReference>
<dbReference type="PANTHER" id="PTHR46323">
    <property type="entry name" value="BETA-GALACTOSIDASE"/>
    <property type="match status" value="1"/>
</dbReference>
<dbReference type="Pfam" id="PF16353">
    <property type="entry name" value="LacZ_4"/>
    <property type="match status" value="1"/>
</dbReference>
<dbReference type="PROSITE" id="PS00719">
    <property type="entry name" value="GLYCOSYL_HYDROL_F2_1"/>
    <property type="match status" value="1"/>
</dbReference>
<dbReference type="GeneID" id="19161641"/>
<dbReference type="InterPro" id="IPR032312">
    <property type="entry name" value="LacZ_4"/>
</dbReference>
<dbReference type="GO" id="GO:0030246">
    <property type="term" value="F:carbohydrate binding"/>
    <property type="evidence" value="ECO:0007669"/>
    <property type="project" value="InterPro"/>
</dbReference>
<dbReference type="FunFam" id="3.20.20.80:FF:000018">
    <property type="entry name" value="Beta-galactosidase"/>
    <property type="match status" value="1"/>
</dbReference>
<dbReference type="InterPro" id="IPR023232">
    <property type="entry name" value="Glyco_hydro_2_AS"/>
</dbReference>
<dbReference type="InterPro" id="IPR006103">
    <property type="entry name" value="Glyco_hydro_2_cat"/>
</dbReference>
<evidence type="ECO:0000256" key="4">
    <source>
        <dbReference type="ARBA" id="ARBA00032230"/>
    </source>
</evidence>
<dbReference type="InterPro" id="IPR036156">
    <property type="entry name" value="Beta-gal/glucu_dom_sf"/>
</dbReference>
<dbReference type="Gene3D" id="2.60.120.260">
    <property type="entry name" value="Galactose-binding domain-like"/>
    <property type="match status" value="1"/>
</dbReference>
<dbReference type="InterPro" id="IPR011013">
    <property type="entry name" value="Gal_mutarotase_sf_dom"/>
</dbReference>
<evidence type="ECO:0000256" key="2">
    <source>
        <dbReference type="ARBA" id="ARBA00022801"/>
    </source>
</evidence>
<dbReference type="AlphaFoldDB" id="W9Y1M8"/>
<dbReference type="InterPro" id="IPR023230">
    <property type="entry name" value="Glyco_hydro_2_CS"/>
</dbReference>
<proteinExistence type="inferred from homology"/>
<dbReference type="STRING" id="1182541.W9Y1M8"/>
<dbReference type="InterPro" id="IPR006101">
    <property type="entry name" value="Glyco_hydro_2"/>
</dbReference>
<dbReference type="Pfam" id="PF02929">
    <property type="entry name" value="Bgal_small_N"/>
    <property type="match status" value="1"/>
</dbReference>
<dbReference type="PROSITE" id="PS00608">
    <property type="entry name" value="GLYCOSYL_HYDROL_F2_2"/>
    <property type="match status" value="1"/>
</dbReference>
<dbReference type="Pfam" id="PF02836">
    <property type="entry name" value="Glyco_hydro_2_C"/>
    <property type="match status" value="1"/>
</dbReference>
<evidence type="ECO:0000313" key="8">
    <source>
        <dbReference type="EMBL" id="EXJ83156.1"/>
    </source>
</evidence>
<dbReference type="InterPro" id="IPR014718">
    <property type="entry name" value="GH-type_carb-bd"/>
</dbReference>
<dbReference type="InterPro" id="IPR008979">
    <property type="entry name" value="Galactose-bd-like_sf"/>
</dbReference>
<dbReference type="SUPFAM" id="SSF51445">
    <property type="entry name" value="(Trans)glycosidases"/>
    <property type="match status" value="1"/>
</dbReference>
<dbReference type="InterPro" id="IPR013783">
    <property type="entry name" value="Ig-like_fold"/>
</dbReference>
<dbReference type="GO" id="GO:0009341">
    <property type="term" value="C:beta-galactosidase complex"/>
    <property type="evidence" value="ECO:0007669"/>
    <property type="project" value="InterPro"/>
</dbReference>
<dbReference type="InterPro" id="IPR004199">
    <property type="entry name" value="B-gal_small/dom_5"/>
</dbReference>
<feature type="region of interest" description="Disordered" evidence="6">
    <location>
        <begin position="1"/>
        <end position="28"/>
    </location>
</feature>
<comment type="caution">
    <text evidence="8">The sequence shown here is derived from an EMBL/GenBank/DDBJ whole genome shotgun (WGS) entry which is preliminary data.</text>
</comment>
<feature type="domain" description="Beta galactosidase small chain/" evidence="7">
    <location>
        <begin position="783"/>
        <end position="1105"/>
    </location>
</feature>
<dbReference type="RefSeq" id="XP_007725842.1">
    <property type="nucleotide sequence ID" value="XM_007727652.1"/>
</dbReference>
<accession>W9Y1M8</accession>
<dbReference type="Pfam" id="PF02837">
    <property type="entry name" value="Glyco_hydro_2_N"/>
    <property type="match status" value="1"/>
</dbReference>
<evidence type="ECO:0000259" key="7">
    <source>
        <dbReference type="SMART" id="SM01038"/>
    </source>
</evidence>
<dbReference type="OrthoDB" id="408320at2759"/>
<dbReference type="SMART" id="SM01038">
    <property type="entry name" value="Bgal_small_N"/>
    <property type="match status" value="1"/>
</dbReference>
<dbReference type="InterPro" id="IPR006104">
    <property type="entry name" value="Glyco_hydro_2_N"/>
</dbReference>
<evidence type="ECO:0000256" key="1">
    <source>
        <dbReference type="ARBA" id="ARBA00007401"/>
    </source>
</evidence>
<dbReference type="HOGENOM" id="CLU_002346_0_0_1"/>
<keyword evidence="3 5" id="KW-0326">Glycosidase</keyword>
<dbReference type="SUPFAM" id="SSF74650">
    <property type="entry name" value="Galactose mutarotase-like"/>
    <property type="match status" value="1"/>
</dbReference>
<dbReference type="eggNOG" id="KOG2024">
    <property type="taxonomic scope" value="Eukaryota"/>
</dbReference>
<dbReference type="PRINTS" id="PR00132">
    <property type="entry name" value="GLHYDRLASE2"/>
</dbReference>
<evidence type="ECO:0000256" key="3">
    <source>
        <dbReference type="ARBA" id="ARBA00023295"/>
    </source>
</evidence>
<organism evidence="8 9">
    <name type="scientific">Capronia coronata CBS 617.96</name>
    <dbReference type="NCBI Taxonomy" id="1182541"/>
    <lineage>
        <taxon>Eukaryota</taxon>
        <taxon>Fungi</taxon>
        <taxon>Dikarya</taxon>
        <taxon>Ascomycota</taxon>
        <taxon>Pezizomycotina</taxon>
        <taxon>Eurotiomycetes</taxon>
        <taxon>Chaetothyriomycetidae</taxon>
        <taxon>Chaetothyriales</taxon>
        <taxon>Herpotrichiellaceae</taxon>
        <taxon>Capronia</taxon>
    </lineage>
</organism>
<evidence type="ECO:0000313" key="9">
    <source>
        <dbReference type="Proteomes" id="UP000019484"/>
    </source>
</evidence>
<dbReference type="SUPFAM" id="SSF49785">
    <property type="entry name" value="Galactose-binding domain-like"/>
    <property type="match status" value="1"/>
</dbReference>
<dbReference type="EMBL" id="AMWN01000006">
    <property type="protein sequence ID" value="EXJ83156.1"/>
    <property type="molecule type" value="Genomic_DNA"/>
</dbReference>
<dbReference type="Proteomes" id="UP000019484">
    <property type="component" value="Unassembled WGS sequence"/>
</dbReference>
<dbReference type="Gene3D" id="2.70.98.10">
    <property type="match status" value="1"/>
</dbReference>
<reference evidence="8 9" key="1">
    <citation type="submission" date="2013-03" db="EMBL/GenBank/DDBJ databases">
        <title>The Genome Sequence of Capronia coronata CBS 617.96.</title>
        <authorList>
            <consortium name="The Broad Institute Genomics Platform"/>
            <person name="Cuomo C."/>
            <person name="de Hoog S."/>
            <person name="Gorbushina A."/>
            <person name="Walker B."/>
            <person name="Young S.K."/>
            <person name="Zeng Q."/>
            <person name="Gargeya S."/>
            <person name="Fitzgerald M."/>
            <person name="Haas B."/>
            <person name="Abouelleil A."/>
            <person name="Allen A.W."/>
            <person name="Alvarado L."/>
            <person name="Arachchi H.M."/>
            <person name="Berlin A.M."/>
            <person name="Chapman S.B."/>
            <person name="Gainer-Dewar J."/>
            <person name="Goldberg J."/>
            <person name="Griggs A."/>
            <person name="Gujja S."/>
            <person name="Hansen M."/>
            <person name="Howarth C."/>
            <person name="Imamovic A."/>
            <person name="Ireland A."/>
            <person name="Larimer J."/>
            <person name="McCowan C."/>
            <person name="Murphy C."/>
            <person name="Pearson M."/>
            <person name="Poon T.W."/>
            <person name="Priest M."/>
            <person name="Roberts A."/>
            <person name="Saif S."/>
            <person name="Shea T."/>
            <person name="Sisk P."/>
            <person name="Sykes S."/>
            <person name="Wortman J."/>
            <person name="Nusbaum C."/>
            <person name="Birren B."/>
        </authorList>
    </citation>
    <scope>NUCLEOTIDE SEQUENCE [LARGE SCALE GENOMIC DNA]</scope>
    <source>
        <strain evidence="8 9">CBS 617.96</strain>
    </source>
</reference>
<dbReference type="SUPFAM" id="SSF49303">
    <property type="entry name" value="beta-Galactosidase/glucuronidase domain"/>
    <property type="match status" value="2"/>
</dbReference>
<dbReference type="Gene3D" id="2.60.40.10">
    <property type="entry name" value="Immunoglobulins"/>
    <property type="match status" value="2"/>
</dbReference>
<gene>
    <name evidence="8" type="ORF">A1O1_06775</name>
</gene>